<keyword evidence="5" id="KW-1185">Reference proteome</keyword>
<evidence type="ECO:0000256" key="1">
    <source>
        <dbReference type="SAM" id="Coils"/>
    </source>
</evidence>
<organism evidence="4 5">
    <name type="scientific">Daucus carota subsp. sativus</name>
    <name type="common">Carrot</name>
    <dbReference type="NCBI Taxonomy" id="79200"/>
    <lineage>
        <taxon>Eukaryota</taxon>
        <taxon>Viridiplantae</taxon>
        <taxon>Streptophyta</taxon>
        <taxon>Embryophyta</taxon>
        <taxon>Tracheophyta</taxon>
        <taxon>Spermatophyta</taxon>
        <taxon>Magnoliopsida</taxon>
        <taxon>eudicotyledons</taxon>
        <taxon>Gunneridae</taxon>
        <taxon>Pentapetalae</taxon>
        <taxon>asterids</taxon>
        <taxon>campanulids</taxon>
        <taxon>Apiales</taxon>
        <taxon>Apiaceae</taxon>
        <taxon>Apioideae</taxon>
        <taxon>Scandiceae</taxon>
        <taxon>Daucinae</taxon>
        <taxon>Daucus</taxon>
        <taxon>Daucus sect. Daucus</taxon>
    </lineage>
</organism>
<dbReference type="EMBL" id="CP093345">
    <property type="protein sequence ID" value="WOG92117.1"/>
    <property type="molecule type" value="Genomic_DNA"/>
</dbReference>
<proteinExistence type="predicted"/>
<name>A0AAF1AT66_DAUCS</name>
<evidence type="ECO:0000313" key="4">
    <source>
        <dbReference type="EMBL" id="WOG92117.1"/>
    </source>
</evidence>
<evidence type="ECO:0000259" key="3">
    <source>
        <dbReference type="Pfam" id="PF09331"/>
    </source>
</evidence>
<dbReference type="InterPro" id="IPR015410">
    <property type="entry name" value="DUF1985"/>
</dbReference>
<protein>
    <recommendedName>
        <fullName evidence="3">DUF1985 domain-containing protein</fullName>
    </recommendedName>
</protein>
<evidence type="ECO:0000313" key="5">
    <source>
        <dbReference type="Proteomes" id="UP000077755"/>
    </source>
</evidence>
<keyword evidence="1" id="KW-0175">Coiled coil</keyword>
<feature type="compositionally biased region" description="Low complexity" evidence="2">
    <location>
        <begin position="7"/>
        <end position="22"/>
    </location>
</feature>
<dbReference type="Pfam" id="PF09331">
    <property type="entry name" value="DUF1985"/>
    <property type="match status" value="1"/>
</dbReference>
<dbReference type="PANTHER" id="PTHR48449:SF1">
    <property type="entry name" value="DUF1985 DOMAIN-CONTAINING PROTEIN"/>
    <property type="match status" value="1"/>
</dbReference>
<reference evidence="4" key="1">
    <citation type="journal article" date="2016" name="Nat. Genet.">
        <title>A high-quality carrot genome assembly provides new insights into carotenoid accumulation and asterid genome evolution.</title>
        <authorList>
            <person name="Iorizzo M."/>
            <person name="Ellison S."/>
            <person name="Senalik D."/>
            <person name="Zeng P."/>
            <person name="Satapoomin P."/>
            <person name="Huang J."/>
            <person name="Bowman M."/>
            <person name="Iovene M."/>
            <person name="Sanseverino W."/>
            <person name="Cavagnaro P."/>
            <person name="Yildiz M."/>
            <person name="Macko-Podgorni A."/>
            <person name="Moranska E."/>
            <person name="Grzebelus E."/>
            <person name="Grzebelus D."/>
            <person name="Ashrafi H."/>
            <person name="Zheng Z."/>
            <person name="Cheng S."/>
            <person name="Spooner D."/>
            <person name="Van Deynze A."/>
            <person name="Simon P."/>
        </authorList>
    </citation>
    <scope>NUCLEOTIDE SEQUENCE</scope>
    <source>
        <tissue evidence="4">Leaf</tissue>
    </source>
</reference>
<dbReference type="PANTHER" id="PTHR48449">
    <property type="entry name" value="DUF1985 DOMAIN-CONTAINING PROTEIN"/>
    <property type="match status" value="1"/>
</dbReference>
<dbReference type="Proteomes" id="UP000077755">
    <property type="component" value="Chromosome 3"/>
</dbReference>
<feature type="coiled-coil region" evidence="1">
    <location>
        <begin position="382"/>
        <end position="416"/>
    </location>
</feature>
<dbReference type="AlphaFoldDB" id="A0AAF1AT66"/>
<accession>A0AAF1AT66</accession>
<gene>
    <name evidence="4" type="ORF">DCAR_0311376</name>
</gene>
<feature type="domain" description="DUF1985" evidence="3">
    <location>
        <begin position="111"/>
        <end position="243"/>
    </location>
</feature>
<evidence type="ECO:0000256" key="2">
    <source>
        <dbReference type="SAM" id="MobiDB-lite"/>
    </source>
</evidence>
<feature type="region of interest" description="Disordered" evidence="2">
    <location>
        <begin position="1"/>
        <end position="39"/>
    </location>
</feature>
<reference evidence="4" key="2">
    <citation type="submission" date="2022-03" db="EMBL/GenBank/DDBJ databases">
        <title>Draft title - Genomic analysis of global carrot germplasm unveils the trajectory of domestication and the origin of high carotenoid orange carrot.</title>
        <authorList>
            <person name="Iorizzo M."/>
            <person name="Ellison S."/>
            <person name="Senalik D."/>
            <person name="Macko-Podgorni A."/>
            <person name="Grzebelus D."/>
            <person name="Bostan H."/>
            <person name="Rolling W."/>
            <person name="Curaba J."/>
            <person name="Simon P."/>
        </authorList>
    </citation>
    <scope>NUCLEOTIDE SEQUENCE</scope>
    <source>
        <tissue evidence="4">Leaf</tissue>
    </source>
</reference>
<sequence>MVHTRFSSASAGQSGASASSSRSKAKKNDSKEVQGSTESYKEEVDDMCYEVPLDKHKGAKISTLNKFEPITELRALFSEEQLATFSNSCFGHFMEMPNFKIQHQLIYNLVLRQLKQPNKHEIWIGVGGKKLKFGIEEFATITGLRCVGNPDKMRCAKANNSFVSTYYEGYKTISRSDVKKSFFAREWKSDEDAVKMGKLYFLHHFLLTSSTDTHVPKGDLDLLDGNQFDDFPWGKEVFKMTVDSLKSCAKTSSKDNYYRLTGFPYAFQVWFYECCPYLNGKYCDQNGSSIPCILNWTTDYSGRFEEFYTTLSLDSKELQLKDFAATANEISDLNLVALFPTTGDVNQEPVNQSDDDFVEPFPQVVKCISTVERGTCSNVGVLTTSDSLIKKLQRQIKTLEGNEKRILSQVEELKNTLLKLRDMLTEKVYCSFTGIVFDFASTDIIIYFFQVRTENENQDRAFSVEITFEQSTPVCGEACGKESAGTSLPAQAANDVVLDELSPNTINQLEVEMKKIEDSSSAKKRKMV</sequence>